<feature type="transmembrane region" description="Helical" evidence="9">
    <location>
        <begin position="187"/>
        <end position="211"/>
    </location>
</feature>
<evidence type="ECO:0000259" key="10">
    <source>
        <dbReference type="PROSITE" id="PS50262"/>
    </source>
</evidence>
<evidence type="ECO:0000256" key="1">
    <source>
        <dbReference type="ARBA" id="ARBA00004141"/>
    </source>
</evidence>
<dbReference type="AlphaFoldDB" id="A0A1U7RUX4"/>
<evidence type="ECO:0000256" key="2">
    <source>
        <dbReference type="ARBA" id="ARBA00022692"/>
    </source>
</evidence>
<dbReference type="InParanoid" id="A0A1U7RUX4"/>
<dbReference type="KEGG" id="asn:102384612"/>
<dbReference type="SUPFAM" id="SSF81321">
    <property type="entry name" value="Family A G protein-coupled receptor-like"/>
    <property type="match status" value="1"/>
</dbReference>
<evidence type="ECO:0000313" key="11">
    <source>
        <dbReference type="Proteomes" id="UP000189705"/>
    </source>
</evidence>
<dbReference type="GO" id="GO:0005886">
    <property type="term" value="C:plasma membrane"/>
    <property type="evidence" value="ECO:0007669"/>
    <property type="project" value="TreeGrafter"/>
</dbReference>
<dbReference type="InterPro" id="IPR017452">
    <property type="entry name" value="GPCR_Rhodpsn_7TM"/>
</dbReference>
<dbReference type="GO" id="GO:0007200">
    <property type="term" value="P:phospholipase C-activating G protein-coupled receptor signaling pathway"/>
    <property type="evidence" value="ECO:0007669"/>
    <property type="project" value="TreeGrafter"/>
</dbReference>
<keyword evidence="11" id="KW-1185">Reference proteome</keyword>
<dbReference type="PRINTS" id="PR01157">
    <property type="entry name" value="P2YPURNOCPTR"/>
</dbReference>
<feature type="transmembrane region" description="Helical" evidence="9">
    <location>
        <begin position="61"/>
        <end position="81"/>
    </location>
</feature>
<dbReference type="PRINTS" id="PR00237">
    <property type="entry name" value="GPCRRHODOPSN"/>
</dbReference>
<dbReference type="PANTHER" id="PTHR24232">
    <property type="entry name" value="G-PROTEIN COUPLED RECEPTOR"/>
    <property type="match status" value="1"/>
</dbReference>
<evidence type="ECO:0000256" key="3">
    <source>
        <dbReference type="ARBA" id="ARBA00022989"/>
    </source>
</evidence>
<dbReference type="eggNOG" id="ENOG502QWDG">
    <property type="taxonomic scope" value="Eukaryota"/>
</dbReference>
<feature type="transmembrane region" description="Helical" evidence="9">
    <location>
        <begin position="101"/>
        <end position="121"/>
    </location>
</feature>
<keyword evidence="2 9" id="KW-0812">Transmembrane</keyword>
<comment type="subcellular location">
    <subcellularLocation>
        <location evidence="1">Membrane</location>
        <topology evidence="1">Multi-pass membrane protein</topology>
    </subcellularLocation>
</comment>
<protein>
    <submittedName>
        <fullName evidence="12">Lysophosphatidic acid receptor 5-like</fullName>
    </submittedName>
</protein>
<feature type="domain" description="G-protein coupled receptors family 1 profile" evidence="10">
    <location>
        <begin position="40"/>
        <end position="287"/>
    </location>
</feature>
<dbReference type="Proteomes" id="UP000189705">
    <property type="component" value="Unplaced"/>
</dbReference>
<reference evidence="12" key="1">
    <citation type="submission" date="2025-08" db="UniProtKB">
        <authorList>
            <consortium name="RefSeq"/>
        </authorList>
    </citation>
    <scope>IDENTIFICATION</scope>
</reference>
<gene>
    <name evidence="12" type="primary">LOC102384612</name>
</gene>
<dbReference type="Gene3D" id="1.20.1070.10">
    <property type="entry name" value="Rhodopsin 7-helix transmembrane proteins"/>
    <property type="match status" value="1"/>
</dbReference>
<organism evidence="11 12">
    <name type="scientific">Alligator sinensis</name>
    <name type="common">Chinese alligator</name>
    <dbReference type="NCBI Taxonomy" id="38654"/>
    <lineage>
        <taxon>Eukaryota</taxon>
        <taxon>Metazoa</taxon>
        <taxon>Chordata</taxon>
        <taxon>Craniata</taxon>
        <taxon>Vertebrata</taxon>
        <taxon>Euteleostomi</taxon>
        <taxon>Archelosauria</taxon>
        <taxon>Archosauria</taxon>
        <taxon>Crocodylia</taxon>
        <taxon>Alligatoridae</taxon>
        <taxon>Alligatorinae</taxon>
        <taxon>Alligator</taxon>
    </lineage>
</organism>
<keyword evidence="7" id="KW-0325">Glycoprotein</keyword>
<feature type="transmembrane region" description="Helical" evidence="9">
    <location>
        <begin position="142"/>
        <end position="163"/>
    </location>
</feature>
<dbReference type="PROSITE" id="PS50262">
    <property type="entry name" value="G_PROTEIN_RECEP_F1_2"/>
    <property type="match status" value="1"/>
</dbReference>
<keyword evidence="8" id="KW-0807">Transducer</keyword>
<keyword evidence="6" id="KW-0675">Receptor</keyword>
<accession>A0A1U7RUX4</accession>
<dbReference type="PANTHER" id="PTHR24232:SF112">
    <property type="entry name" value="LYSOPHOSPHATIDIC ACID RECEPTOR 6-LIKE"/>
    <property type="match status" value="1"/>
</dbReference>
<dbReference type="RefSeq" id="XP_006029687.3">
    <property type="nucleotide sequence ID" value="XM_006029625.3"/>
</dbReference>
<evidence type="ECO:0000256" key="7">
    <source>
        <dbReference type="ARBA" id="ARBA00023180"/>
    </source>
</evidence>
<dbReference type="Pfam" id="PF00001">
    <property type="entry name" value="7tm_1"/>
    <property type="match status" value="1"/>
</dbReference>
<dbReference type="GeneID" id="102384612"/>
<evidence type="ECO:0000256" key="4">
    <source>
        <dbReference type="ARBA" id="ARBA00023040"/>
    </source>
</evidence>
<dbReference type="GO" id="GO:0004930">
    <property type="term" value="F:G protein-coupled receptor activity"/>
    <property type="evidence" value="ECO:0007669"/>
    <property type="project" value="UniProtKB-KW"/>
</dbReference>
<keyword evidence="3 9" id="KW-1133">Transmembrane helix</keyword>
<dbReference type="GO" id="GO:0035025">
    <property type="term" value="P:positive regulation of Rho protein signal transduction"/>
    <property type="evidence" value="ECO:0007669"/>
    <property type="project" value="TreeGrafter"/>
</dbReference>
<proteinExistence type="predicted"/>
<dbReference type="InterPro" id="IPR000276">
    <property type="entry name" value="GPCR_Rhodpsn"/>
</dbReference>
<evidence type="ECO:0000256" key="5">
    <source>
        <dbReference type="ARBA" id="ARBA00023136"/>
    </source>
</evidence>
<feature type="transmembrane region" description="Helical" evidence="9">
    <location>
        <begin position="27"/>
        <end position="49"/>
    </location>
</feature>
<name>A0A1U7RUX4_ALLSI</name>
<evidence type="ECO:0000256" key="8">
    <source>
        <dbReference type="ARBA" id="ARBA00023224"/>
    </source>
</evidence>
<sequence length="327" mass="35113">MMAAVLATGNNTTTVIPLTQLEDAVLAGGYTLISLLALALNGAALHVFCSSGASLLQQTPTALYMTHLAACDLLLAATLPLRVAHYSWRPRLLPQQLCELAGLALLVHMYGSLFLLAALSGDRCAAVLFPLRPRICALRRHAKYICLGAWVLSGLGAVPTYAWRPAVPLPSEASCFDTYPRYVTQPAVAAAMGLCFVVPLLVVVLSAWGLLRAVGCSAGARLALERPAKARRLVLASVAIFLICFLPFHLVLLGYQLPRLPHVSLDRAYRGALLLACANAALDPLTYYYASDTFQQAVLWGCCRERTRTPPPPDTIALRTVGSHHSS</sequence>
<feature type="transmembrane region" description="Helical" evidence="9">
    <location>
        <begin position="232"/>
        <end position="252"/>
    </location>
</feature>
<evidence type="ECO:0000313" key="12">
    <source>
        <dbReference type="RefSeq" id="XP_006029687.3"/>
    </source>
</evidence>
<keyword evidence="5 9" id="KW-0472">Membrane</keyword>
<evidence type="ECO:0000256" key="6">
    <source>
        <dbReference type="ARBA" id="ARBA00023170"/>
    </source>
</evidence>
<evidence type="ECO:0000256" key="9">
    <source>
        <dbReference type="SAM" id="Phobius"/>
    </source>
</evidence>
<keyword evidence="4" id="KW-0297">G-protein coupled receptor</keyword>